<evidence type="ECO:0000256" key="10">
    <source>
        <dbReference type="ARBA" id="ARBA00023235"/>
    </source>
</evidence>
<dbReference type="GO" id="GO:0004527">
    <property type="term" value="F:exonuclease activity"/>
    <property type="evidence" value="ECO:0007669"/>
    <property type="project" value="UniProtKB-KW"/>
</dbReference>
<keyword evidence="5 14" id="KW-0347">Helicase</keyword>
<dbReference type="InterPro" id="IPR027417">
    <property type="entry name" value="P-loop_NTPase"/>
</dbReference>
<dbReference type="PANTHER" id="PTHR11070:SF48">
    <property type="entry name" value="ATP-DEPENDENT HELICASE_NUCLEASE SUBUNIT A"/>
    <property type="match status" value="1"/>
</dbReference>
<dbReference type="InterPro" id="IPR038726">
    <property type="entry name" value="PDDEXK_AddAB-type"/>
</dbReference>
<feature type="compositionally biased region" description="Polar residues" evidence="15">
    <location>
        <begin position="531"/>
        <end position="544"/>
    </location>
</feature>
<dbReference type="InterPro" id="IPR014152">
    <property type="entry name" value="AddA"/>
</dbReference>
<dbReference type="EC" id="5.6.2.4" evidence="12"/>
<dbReference type="InterPro" id="IPR014017">
    <property type="entry name" value="DNA_helicase_UvrD-like_C"/>
</dbReference>
<evidence type="ECO:0000259" key="17">
    <source>
        <dbReference type="PROSITE" id="PS51217"/>
    </source>
</evidence>
<dbReference type="Gene3D" id="3.90.320.10">
    <property type="match status" value="1"/>
</dbReference>
<evidence type="ECO:0000256" key="4">
    <source>
        <dbReference type="ARBA" id="ARBA00022801"/>
    </source>
</evidence>
<dbReference type="EMBL" id="JASCXX010000017">
    <property type="protein sequence ID" value="MDI6450177.1"/>
    <property type="molecule type" value="Genomic_DNA"/>
</dbReference>
<evidence type="ECO:0000256" key="7">
    <source>
        <dbReference type="ARBA" id="ARBA00022840"/>
    </source>
</evidence>
<evidence type="ECO:0000256" key="8">
    <source>
        <dbReference type="ARBA" id="ARBA00023125"/>
    </source>
</evidence>
<protein>
    <recommendedName>
        <fullName evidence="12">DNA 3'-5' helicase</fullName>
        <ecNumber evidence="12">5.6.2.4</ecNumber>
    </recommendedName>
</protein>
<keyword evidence="8" id="KW-0238">DNA-binding</keyword>
<evidence type="ECO:0000256" key="6">
    <source>
        <dbReference type="ARBA" id="ARBA00022839"/>
    </source>
</evidence>
<evidence type="ECO:0000256" key="14">
    <source>
        <dbReference type="PROSITE-ProRule" id="PRU00560"/>
    </source>
</evidence>
<dbReference type="InterPro" id="IPR000212">
    <property type="entry name" value="DNA_helicase_UvrD/REP"/>
</dbReference>
<keyword evidence="2 14" id="KW-0547">Nucleotide-binding</keyword>
<evidence type="ECO:0000256" key="5">
    <source>
        <dbReference type="ARBA" id="ARBA00022806"/>
    </source>
</evidence>
<feature type="region of interest" description="Disordered" evidence="15">
    <location>
        <begin position="527"/>
        <end position="547"/>
    </location>
</feature>
<dbReference type="RefSeq" id="WP_349245586.1">
    <property type="nucleotide sequence ID" value="NZ_JASCXX010000017.1"/>
</dbReference>
<keyword evidence="19" id="KW-1185">Reference proteome</keyword>
<evidence type="ECO:0000256" key="11">
    <source>
        <dbReference type="ARBA" id="ARBA00034617"/>
    </source>
</evidence>
<dbReference type="Pfam" id="PF12705">
    <property type="entry name" value="PDDEXK_1"/>
    <property type="match status" value="1"/>
</dbReference>
<evidence type="ECO:0000256" key="12">
    <source>
        <dbReference type="ARBA" id="ARBA00034808"/>
    </source>
</evidence>
<dbReference type="PROSITE" id="PS51198">
    <property type="entry name" value="UVRD_HELICASE_ATP_BIND"/>
    <property type="match status" value="1"/>
</dbReference>
<comment type="catalytic activity">
    <reaction evidence="11">
        <text>Couples ATP hydrolysis with the unwinding of duplex DNA by translocating in the 3'-5' direction.</text>
        <dbReference type="EC" id="5.6.2.4"/>
    </reaction>
</comment>
<keyword evidence="9" id="KW-0234">DNA repair</keyword>
<keyword evidence="4 14" id="KW-0378">Hydrolase</keyword>
<proteinExistence type="predicted"/>
<name>A0AAW6U0Q5_9BACT</name>
<feature type="binding site" evidence="14">
    <location>
        <begin position="28"/>
        <end position="35"/>
    </location>
    <ligand>
        <name>ATP</name>
        <dbReference type="ChEBI" id="CHEBI:30616"/>
    </ligand>
</feature>
<dbReference type="SUPFAM" id="SSF52540">
    <property type="entry name" value="P-loop containing nucleoside triphosphate hydrolases"/>
    <property type="match status" value="1"/>
</dbReference>
<keyword evidence="6" id="KW-0269">Exonuclease</keyword>
<evidence type="ECO:0000256" key="13">
    <source>
        <dbReference type="ARBA" id="ARBA00048988"/>
    </source>
</evidence>
<dbReference type="InterPro" id="IPR011604">
    <property type="entry name" value="PDDEXK-like_dom_sf"/>
</dbReference>
<dbReference type="NCBIfam" id="TIGR02785">
    <property type="entry name" value="addA_Gpos"/>
    <property type="match status" value="1"/>
</dbReference>
<dbReference type="GO" id="GO:0005829">
    <property type="term" value="C:cytosol"/>
    <property type="evidence" value="ECO:0007669"/>
    <property type="project" value="TreeGrafter"/>
</dbReference>
<dbReference type="GO" id="GO:0033202">
    <property type="term" value="C:DNA helicase complex"/>
    <property type="evidence" value="ECO:0007669"/>
    <property type="project" value="TreeGrafter"/>
</dbReference>
<dbReference type="PROSITE" id="PS51217">
    <property type="entry name" value="UVRD_HELICASE_CTER"/>
    <property type="match status" value="1"/>
</dbReference>
<reference evidence="18" key="1">
    <citation type="submission" date="2023-05" db="EMBL/GenBank/DDBJ databases">
        <title>Anaerotaeda fermentans gen. nov., sp. nov., a novel anaerobic planctomycete of the new family within the order Sedimentisphaerales isolated from Taman Peninsula, Russia.</title>
        <authorList>
            <person name="Khomyakova M.A."/>
            <person name="Merkel A.Y."/>
            <person name="Slobodkin A.I."/>
        </authorList>
    </citation>
    <scope>NUCLEOTIDE SEQUENCE</scope>
    <source>
        <strain evidence="18">M17dextr</strain>
    </source>
</reference>
<dbReference type="InterPro" id="IPR011335">
    <property type="entry name" value="Restrct_endonuc-II-like"/>
</dbReference>
<evidence type="ECO:0000313" key="19">
    <source>
        <dbReference type="Proteomes" id="UP001431776"/>
    </source>
</evidence>
<evidence type="ECO:0000256" key="1">
    <source>
        <dbReference type="ARBA" id="ARBA00022722"/>
    </source>
</evidence>
<keyword evidence="1" id="KW-0540">Nuclease</keyword>
<dbReference type="Pfam" id="PF00580">
    <property type="entry name" value="UvrD-helicase"/>
    <property type="match status" value="1"/>
</dbReference>
<keyword evidence="10" id="KW-0413">Isomerase</keyword>
<evidence type="ECO:0000256" key="2">
    <source>
        <dbReference type="ARBA" id="ARBA00022741"/>
    </source>
</evidence>
<comment type="catalytic activity">
    <reaction evidence="13">
        <text>ATP + H2O = ADP + phosphate + H(+)</text>
        <dbReference type="Rhea" id="RHEA:13065"/>
        <dbReference type="ChEBI" id="CHEBI:15377"/>
        <dbReference type="ChEBI" id="CHEBI:15378"/>
        <dbReference type="ChEBI" id="CHEBI:30616"/>
        <dbReference type="ChEBI" id="CHEBI:43474"/>
        <dbReference type="ChEBI" id="CHEBI:456216"/>
        <dbReference type="EC" id="5.6.2.4"/>
    </reaction>
</comment>
<evidence type="ECO:0000313" key="18">
    <source>
        <dbReference type="EMBL" id="MDI6450177.1"/>
    </source>
</evidence>
<evidence type="ECO:0000259" key="16">
    <source>
        <dbReference type="PROSITE" id="PS51198"/>
    </source>
</evidence>
<dbReference type="SUPFAM" id="SSF52980">
    <property type="entry name" value="Restriction endonuclease-like"/>
    <property type="match status" value="1"/>
</dbReference>
<dbReference type="GO" id="GO:0006302">
    <property type="term" value="P:double-strand break repair"/>
    <property type="evidence" value="ECO:0007669"/>
    <property type="project" value="InterPro"/>
</dbReference>
<dbReference type="GO" id="GO:0000725">
    <property type="term" value="P:recombinational repair"/>
    <property type="evidence" value="ECO:0007669"/>
    <property type="project" value="TreeGrafter"/>
</dbReference>
<dbReference type="GO" id="GO:0043138">
    <property type="term" value="F:3'-5' DNA helicase activity"/>
    <property type="evidence" value="ECO:0007669"/>
    <property type="project" value="UniProtKB-EC"/>
</dbReference>
<gene>
    <name evidence="18" type="primary">addA</name>
    <name evidence="18" type="ORF">QJ522_14045</name>
</gene>
<dbReference type="GO" id="GO:0005524">
    <property type="term" value="F:ATP binding"/>
    <property type="evidence" value="ECO:0007669"/>
    <property type="project" value="UniProtKB-UniRule"/>
</dbReference>
<evidence type="ECO:0000256" key="3">
    <source>
        <dbReference type="ARBA" id="ARBA00022763"/>
    </source>
</evidence>
<keyword evidence="7 14" id="KW-0067">ATP-binding</keyword>
<dbReference type="Proteomes" id="UP001431776">
    <property type="component" value="Unassembled WGS sequence"/>
</dbReference>
<accession>A0AAW6U0Q5</accession>
<dbReference type="PANTHER" id="PTHR11070">
    <property type="entry name" value="UVRD / RECB / PCRA DNA HELICASE FAMILY MEMBER"/>
    <property type="match status" value="1"/>
</dbReference>
<evidence type="ECO:0000256" key="15">
    <source>
        <dbReference type="SAM" id="MobiDB-lite"/>
    </source>
</evidence>
<dbReference type="InterPro" id="IPR014016">
    <property type="entry name" value="UvrD-like_ATP-bd"/>
</dbReference>
<sequence length="1236" mass="136087">MTGEKKIQWTDQQRQAISAHGANVLVTASAGTGKTAVLSGRCVRIVSDAALCPHVLNVLVLTFTEAAAEQMRSRIGRRLREEYERTRDGRLARQLVLLQGADISTIHAFCKRVLSENFHEVALDPAFRVIDADEAMLLKAEVLDETVAWAWTQPHLAANLEALLRRRDVRDGGGFLSSVVWLHGFLDGVASRDAWCERARLLAEATDPRSGDLGTAQKEIVAETLESILARLCAAQRLYETESSGGKWGASLEADVIAPIAACRDRLAGGDWDACAEAIRTFVKPRAPALKGFDEALGDFIKTLRTKAMDDFVALGDLAMVHPDYMDVVGRAVGGQTTALIELVRRFDALYTQRKRTLNGLDFADLEHYALRVLTKSAESGDGAVPSGTALGLRDRYKHIFVDEYQDINPIQQAILDALSSGDNVFVVGDVKQSIYAFRGAEPTIFLQRLRASASSEAARGLRVDLNYNFRSAKGILDFVNLVFGRIMTAELANIDYDEAARLRPGPDAADSTPAPLVELHILDEKAEDPNANQDDGNGETGSTEVVRPRQRQAALIAWRIRQIVGGEPGQPATQIFDKDAGGLRDVEYRDIVVLMRSLAAKANDYVEVLRLAGIPVSCDATAGYFETTEIADVLCLLKVLDNPKRDIELAAVLRGPFFRFTDSELATIRIAAREAMPSADFHTSAIRYRDSGADAALADKLRKAFATLERWREMARRGQLADLLWRIYRETQLVAFVCALPNGQARKANLLELHDRAIQFEGFASSAGVPSLTRFVAFVEKLQEAGQDWTPSEPAGAGNAVRILSVHKSKGLEFPIVFLAELDSEVNLRDVRSDLVADTDYTLGLRVIDARSNAKLPTLAHQVIAEKKRAVTLAEEMRILYVAMTRAKDRLIVTASQKRTDCGRVLAKGLLLSDPAVPTWLLKSARSPMEWLLYGLADQRALHEAFETHLAAAADDAALFELHVHRVDAMQQLTQQVRALRDRKRAAAAKPKAKARPDAQSRALLAELKDRLDWWYPFAWATREAAKQSVTALTHHDDEFARLDYSRALDRRPVALVASDPAAVPPGSARQIGTTVHLVISSVDLAQPVTRQSLERTRDRLFEIGAIVPDVAAAIDLDAILSFFESELGALALDGDNAVHREWPFTFGLRVGEPEASELVVVQGIIDMLVQTSDGLVVIDFKSDRVAGEQIAQRAEAYRGQLDLYGRAASDILQCPVRQKWLYFLMPRTALAVSR</sequence>
<comment type="caution">
    <text evidence="18">The sequence shown here is derived from an EMBL/GenBank/DDBJ whole genome shotgun (WGS) entry which is preliminary data.</text>
</comment>
<dbReference type="AlphaFoldDB" id="A0AAW6U0Q5"/>
<keyword evidence="3" id="KW-0227">DNA damage</keyword>
<evidence type="ECO:0000256" key="9">
    <source>
        <dbReference type="ARBA" id="ARBA00023204"/>
    </source>
</evidence>
<feature type="domain" description="UvrD-like helicase ATP-binding" evidence="16">
    <location>
        <begin position="7"/>
        <end position="473"/>
    </location>
</feature>
<feature type="domain" description="UvrD-like helicase C-terminal" evidence="17">
    <location>
        <begin position="509"/>
        <end position="812"/>
    </location>
</feature>
<dbReference type="Gene3D" id="3.40.50.300">
    <property type="entry name" value="P-loop containing nucleotide triphosphate hydrolases"/>
    <property type="match status" value="4"/>
</dbReference>
<organism evidence="18 19">
    <name type="scientific">Anaerobaca lacustris</name>
    <dbReference type="NCBI Taxonomy" id="3044600"/>
    <lineage>
        <taxon>Bacteria</taxon>
        <taxon>Pseudomonadati</taxon>
        <taxon>Planctomycetota</taxon>
        <taxon>Phycisphaerae</taxon>
        <taxon>Sedimentisphaerales</taxon>
        <taxon>Anaerobacaceae</taxon>
        <taxon>Anaerobaca</taxon>
    </lineage>
</organism>
<dbReference type="Pfam" id="PF13361">
    <property type="entry name" value="UvrD_C"/>
    <property type="match status" value="1"/>
</dbReference>
<dbReference type="GO" id="GO:0003677">
    <property type="term" value="F:DNA binding"/>
    <property type="evidence" value="ECO:0007669"/>
    <property type="project" value="UniProtKB-KW"/>
</dbReference>